<evidence type="ECO:0000259" key="1">
    <source>
        <dbReference type="PROSITE" id="PS50075"/>
    </source>
</evidence>
<evidence type="ECO:0000313" key="2">
    <source>
        <dbReference type="EMBL" id="QXN88375.1"/>
    </source>
</evidence>
<dbReference type="PROSITE" id="PS50075">
    <property type="entry name" value="CARRIER"/>
    <property type="match status" value="1"/>
</dbReference>
<dbReference type="Pfam" id="PF00550">
    <property type="entry name" value="PP-binding"/>
    <property type="match status" value="1"/>
</dbReference>
<sequence length="78" mass="8449">MTTEGIIEILTDMGVDTDDIDDSSSMRETLGLDSTEMVELRLEIKEKYGVVLDFAAQPDFTVGELAALVSGGHTVRAE</sequence>
<dbReference type="EMBL" id="CP078145">
    <property type="protein sequence ID" value="QXN88375.1"/>
    <property type="molecule type" value="Genomic_DNA"/>
</dbReference>
<accession>A0ABX8RFK2</accession>
<feature type="domain" description="Carrier" evidence="1">
    <location>
        <begin position="1"/>
        <end position="76"/>
    </location>
</feature>
<dbReference type="InterPro" id="IPR009081">
    <property type="entry name" value="PP-bd_ACP"/>
</dbReference>
<keyword evidence="3" id="KW-1185">Reference proteome</keyword>
<gene>
    <name evidence="2" type="ORF">KV110_22510</name>
</gene>
<reference evidence="2 3" key="1">
    <citation type="submission" date="2021-07" db="EMBL/GenBank/DDBJ databases">
        <title>Whole Genome Sequence of Nocardia Iowensis.</title>
        <authorList>
            <person name="Lamm A."/>
            <person name="Collins-Fairclough A.M."/>
            <person name="Bunk B."/>
            <person name="Sproer C."/>
        </authorList>
    </citation>
    <scope>NUCLEOTIDE SEQUENCE [LARGE SCALE GENOMIC DNA]</scope>
    <source>
        <strain evidence="2 3">NRRL 5646</strain>
    </source>
</reference>
<name>A0ABX8RFK2_NOCIO</name>
<protein>
    <recommendedName>
        <fullName evidence="1">Carrier domain-containing protein</fullName>
    </recommendedName>
</protein>
<dbReference type="Proteomes" id="UP000694257">
    <property type="component" value="Chromosome"/>
</dbReference>
<organism evidence="2 3">
    <name type="scientific">Nocardia iowensis</name>
    <dbReference type="NCBI Taxonomy" id="204891"/>
    <lineage>
        <taxon>Bacteria</taxon>
        <taxon>Bacillati</taxon>
        <taxon>Actinomycetota</taxon>
        <taxon>Actinomycetes</taxon>
        <taxon>Mycobacteriales</taxon>
        <taxon>Nocardiaceae</taxon>
        <taxon>Nocardia</taxon>
    </lineage>
</organism>
<dbReference type="RefSeq" id="WP_218469258.1">
    <property type="nucleotide sequence ID" value="NZ_BAABJN010000008.1"/>
</dbReference>
<evidence type="ECO:0000313" key="3">
    <source>
        <dbReference type="Proteomes" id="UP000694257"/>
    </source>
</evidence>
<proteinExistence type="predicted"/>